<accession>A0ABR4E3B0</accession>
<proteinExistence type="predicted"/>
<reference evidence="2 3" key="1">
    <citation type="submission" date="2024-03" db="EMBL/GenBank/DDBJ databases">
        <title>A high-quality draft genome sequence of Diaporthe vaccinii, a causative agent of upright dieback and viscid rot disease in cranberry plants.</title>
        <authorList>
            <person name="Sarrasin M."/>
            <person name="Lang B.F."/>
            <person name="Burger G."/>
        </authorList>
    </citation>
    <scope>NUCLEOTIDE SEQUENCE [LARGE SCALE GENOMIC DNA]</scope>
    <source>
        <strain evidence="2 3">IS7</strain>
    </source>
</reference>
<comment type="caution">
    <text evidence="2">The sequence shown here is derived from an EMBL/GenBank/DDBJ whole genome shotgun (WGS) entry which is preliminary data.</text>
</comment>
<sequence length="266" mass="27525">MFTSTYKITTSSHAATPIISLSLDIISYMEVRPWGNDDIVPVPAAFVSASSTDKGEYLFHPLPGRLKPSRAATGPVPGPCSRATRRRGLADLEVLVGSLLPLARHGVWWGLGEHAHGSEDGQGGTEAGEDVEYDLLVLVGGGLRTWAVRAESNPIGYEAFVSAFVGWSVRMGRPAEVTMLRWGSGWCTLTGLLLLEGQIGPVLLHAVAQSHPQLSLLLQRHALPSLLDVGQGRVGNGVGGGGSSGDHGGRGGGLAAGPGDGGAQGG</sequence>
<organism evidence="2 3">
    <name type="scientific">Diaporthe vaccinii</name>
    <dbReference type="NCBI Taxonomy" id="105482"/>
    <lineage>
        <taxon>Eukaryota</taxon>
        <taxon>Fungi</taxon>
        <taxon>Dikarya</taxon>
        <taxon>Ascomycota</taxon>
        <taxon>Pezizomycotina</taxon>
        <taxon>Sordariomycetes</taxon>
        <taxon>Sordariomycetidae</taxon>
        <taxon>Diaporthales</taxon>
        <taxon>Diaporthaceae</taxon>
        <taxon>Diaporthe</taxon>
        <taxon>Diaporthe eres species complex</taxon>
    </lineage>
</organism>
<evidence type="ECO:0000256" key="1">
    <source>
        <dbReference type="SAM" id="MobiDB-lite"/>
    </source>
</evidence>
<keyword evidence="3" id="KW-1185">Reference proteome</keyword>
<protein>
    <submittedName>
        <fullName evidence="2">Uncharacterized protein</fullName>
    </submittedName>
</protein>
<gene>
    <name evidence="2" type="ORF">FJTKL_00368</name>
</gene>
<dbReference type="Proteomes" id="UP001600888">
    <property type="component" value="Unassembled WGS sequence"/>
</dbReference>
<evidence type="ECO:0000313" key="2">
    <source>
        <dbReference type="EMBL" id="KAL2276900.1"/>
    </source>
</evidence>
<name>A0ABR4E3B0_9PEZI</name>
<evidence type="ECO:0000313" key="3">
    <source>
        <dbReference type="Proteomes" id="UP001600888"/>
    </source>
</evidence>
<feature type="region of interest" description="Disordered" evidence="1">
    <location>
        <begin position="237"/>
        <end position="266"/>
    </location>
</feature>
<dbReference type="EMBL" id="JBAWTH010000106">
    <property type="protein sequence ID" value="KAL2276900.1"/>
    <property type="molecule type" value="Genomic_DNA"/>
</dbReference>